<feature type="domain" description="Chorismate mutase" evidence="3">
    <location>
        <begin position="10"/>
        <end position="100"/>
    </location>
</feature>
<dbReference type="EC" id="5.4.99.5" evidence="1"/>
<name>A0A6J4HGA0_9PROT</name>
<evidence type="ECO:0000259" key="3">
    <source>
        <dbReference type="PROSITE" id="PS51168"/>
    </source>
</evidence>
<dbReference type="InterPro" id="IPR036979">
    <property type="entry name" value="CM_dom_sf"/>
</dbReference>
<evidence type="ECO:0000256" key="2">
    <source>
        <dbReference type="SAM" id="MobiDB-lite"/>
    </source>
</evidence>
<dbReference type="Gene3D" id="1.20.59.10">
    <property type="entry name" value="Chorismate mutase"/>
    <property type="match status" value="1"/>
</dbReference>
<feature type="region of interest" description="Disordered" evidence="2">
    <location>
        <begin position="207"/>
        <end position="227"/>
    </location>
</feature>
<reference evidence="4" key="1">
    <citation type="submission" date="2020-02" db="EMBL/GenBank/DDBJ databases">
        <authorList>
            <person name="Meier V. D."/>
        </authorList>
    </citation>
    <scope>NUCLEOTIDE SEQUENCE</scope>
    <source>
        <strain evidence="4">AVDCRST_MAG08</strain>
    </source>
</reference>
<gene>
    <name evidence="4" type="ORF">AVDCRST_MAG08-674</name>
</gene>
<dbReference type="SMART" id="SM00830">
    <property type="entry name" value="CM_2"/>
    <property type="match status" value="1"/>
</dbReference>
<proteinExistence type="predicted"/>
<dbReference type="EMBL" id="CADCTG010000076">
    <property type="protein sequence ID" value="CAA9222901.1"/>
    <property type="molecule type" value="Genomic_DNA"/>
</dbReference>
<dbReference type="InterPro" id="IPR036263">
    <property type="entry name" value="Chorismate_II_sf"/>
</dbReference>
<organism evidence="4">
    <name type="scientific">uncultured Acetobacteraceae bacterium</name>
    <dbReference type="NCBI Taxonomy" id="169975"/>
    <lineage>
        <taxon>Bacteria</taxon>
        <taxon>Pseudomonadati</taxon>
        <taxon>Pseudomonadota</taxon>
        <taxon>Alphaproteobacteria</taxon>
        <taxon>Acetobacterales</taxon>
        <taxon>Acetobacteraceae</taxon>
        <taxon>environmental samples</taxon>
    </lineage>
</organism>
<dbReference type="InterPro" id="IPR002701">
    <property type="entry name" value="CM_II_prokaryot"/>
</dbReference>
<sequence>MTPALDATSPDPEASLAALRGEIDAIDDALHDLVMRRADVVARMAASRLKGNASSLRPGREAAILRRLLLRHAGPLPPASLVRLWRELLSASNAMQGAFSVAMPTGDTDVYKAARSRFGTMGEPRFEDGPDAALAALAGGGAQAAVLPIPSEDGAGAWWTGLDAPRLQVVARLPFYAVSPMPEGIVVTRDGPDPSGDDRSLLRLALDPDPAVPAPDGGDPPGAAARPPILDALRDAGLPARTLLLARQHGSVWALAEVDGAVAADDPRLSALGLRLPLNRAQPLGFYATPIRPPDGGE</sequence>
<evidence type="ECO:0000256" key="1">
    <source>
        <dbReference type="ARBA" id="ARBA00012404"/>
    </source>
</evidence>
<evidence type="ECO:0000313" key="4">
    <source>
        <dbReference type="EMBL" id="CAA9222901.1"/>
    </source>
</evidence>
<dbReference type="GO" id="GO:0004106">
    <property type="term" value="F:chorismate mutase activity"/>
    <property type="evidence" value="ECO:0007669"/>
    <property type="project" value="UniProtKB-EC"/>
</dbReference>
<dbReference type="SUPFAM" id="SSF48600">
    <property type="entry name" value="Chorismate mutase II"/>
    <property type="match status" value="1"/>
</dbReference>
<dbReference type="Pfam" id="PF01817">
    <property type="entry name" value="CM_2"/>
    <property type="match status" value="1"/>
</dbReference>
<dbReference type="PROSITE" id="PS51168">
    <property type="entry name" value="CHORISMATE_MUT_2"/>
    <property type="match status" value="1"/>
</dbReference>
<dbReference type="GO" id="GO:0046417">
    <property type="term" value="P:chorismate metabolic process"/>
    <property type="evidence" value="ECO:0007669"/>
    <property type="project" value="InterPro"/>
</dbReference>
<accession>A0A6J4HGA0</accession>
<dbReference type="AlphaFoldDB" id="A0A6J4HGA0"/>
<protein>
    <recommendedName>
        <fullName evidence="1">chorismate mutase</fullName>
        <ecNumber evidence="1">5.4.99.5</ecNumber>
    </recommendedName>
</protein>